<organism evidence="1 2">
    <name type="scientific">Pistacia integerrima</name>
    <dbReference type="NCBI Taxonomy" id="434235"/>
    <lineage>
        <taxon>Eukaryota</taxon>
        <taxon>Viridiplantae</taxon>
        <taxon>Streptophyta</taxon>
        <taxon>Embryophyta</taxon>
        <taxon>Tracheophyta</taxon>
        <taxon>Spermatophyta</taxon>
        <taxon>Magnoliopsida</taxon>
        <taxon>eudicotyledons</taxon>
        <taxon>Gunneridae</taxon>
        <taxon>Pentapetalae</taxon>
        <taxon>rosids</taxon>
        <taxon>malvids</taxon>
        <taxon>Sapindales</taxon>
        <taxon>Anacardiaceae</taxon>
        <taxon>Pistacia</taxon>
    </lineage>
</organism>
<evidence type="ECO:0000313" key="2">
    <source>
        <dbReference type="Proteomes" id="UP001163603"/>
    </source>
</evidence>
<dbReference type="EMBL" id="CM047739">
    <property type="protein sequence ID" value="KAJ0041973.1"/>
    <property type="molecule type" value="Genomic_DNA"/>
</dbReference>
<comment type="caution">
    <text evidence="1">The sequence shown here is derived from an EMBL/GenBank/DDBJ whole genome shotgun (WGS) entry which is preliminary data.</text>
</comment>
<sequence length="438" mass="49358">MTLNQTTGELPTIQSAYRLNGKNHRKWSQVVRTFLKGKGKLSHLLGTRPKKGDPKFDSWDEEDSMGDRPVTEYAYLLKNLWQEMDYYRCIELRCNDNAAALKNFIEKDRIYDFLTGLNVEFDQMRVQVLGKEDLPSLNETISIINVEKSRRRVMLYSQPDERSAMLGKFNDQNLKFNTKKTSAYNIANLEIGRIESRSSNKDNLWCNYCKKPGHTKEQCWKLHGKPQSSQWNKGPRRGTQRSQANMTQSREDKSHDSSGKLYSLYALSASSSDFSNSWVIDSRATDHMTYSSHKFLTYYPCPSNRQVSIADGSLATVAGQGDIILSLSITLKNDQGTKMMIGHAKVRQGVILRPGFIHGTRRVGQMKLPLSVIGAPLEMIPKHAKLLSKIPLIGPLFIPPVHVTSVAKVAVTAAIDPTFPPGIIDVYGILQHGHQKSA</sequence>
<protein>
    <submittedName>
        <fullName evidence="1">Uncharacterized protein</fullName>
    </submittedName>
</protein>
<evidence type="ECO:0000313" key="1">
    <source>
        <dbReference type="EMBL" id="KAJ0041973.1"/>
    </source>
</evidence>
<reference evidence="2" key="1">
    <citation type="journal article" date="2023" name="G3 (Bethesda)">
        <title>Genome assembly and association tests identify interacting loci associated with vigor, precocity, and sex in interspecific pistachio rootstocks.</title>
        <authorList>
            <person name="Palmer W."/>
            <person name="Jacygrad E."/>
            <person name="Sagayaradj S."/>
            <person name="Cavanaugh K."/>
            <person name="Han R."/>
            <person name="Bertier L."/>
            <person name="Beede B."/>
            <person name="Kafkas S."/>
            <person name="Golino D."/>
            <person name="Preece J."/>
            <person name="Michelmore R."/>
        </authorList>
    </citation>
    <scope>NUCLEOTIDE SEQUENCE [LARGE SCALE GENOMIC DNA]</scope>
</reference>
<name>A0ACC0YW45_9ROSI</name>
<keyword evidence="2" id="KW-1185">Reference proteome</keyword>
<accession>A0ACC0YW45</accession>
<proteinExistence type="predicted"/>
<gene>
    <name evidence="1" type="ORF">Pint_18863</name>
</gene>
<dbReference type="Proteomes" id="UP001163603">
    <property type="component" value="Chromosome 4"/>
</dbReference>